<feature type="region of interest" description="Disordered" evidence="2">
    <location>
        <begin position="488"/>
        <end position="547"/>
    </location>
</feature>
<feature type="compositionally biased region" description="Basic and acidic residues" evidence="2">
    <location>
        <begin position="496"/>
        <end position="516"/>
    </location>
</feature>
<feature type="compositionally biased region" description="Acidic residues" evidence="2">
    <location>
        <begin position="83"/>
        <end position="93"/>
    </location>
</feature>
<feature type="domain" description="CCAAT-binding factor" evidence="3">
    <location>
        <begin position="596"/>
        <end position="770"/>
    </location>
</feature>
<dbReference type="PANTHER" id="PTHR12048">
    <property type="entry name" value="CCAAT-BINDING FACTOR-RELATED"/>
    <property type="match status" value="1"/>
</dbReference>
<name>A0A067ML48_BOTB1</name>
<dbReference type="GO" id="GO:0005634">
    <property type="term" value="C:nucleus"/>
    <property type="evidence" value="ECO:0007669"/>
    <property type="project" value="TreeGrafter"/>
</dbReference>
<feature type="compositionally biased region" description="Polar residues" evidence="2">
    <location>
        <begin position="34"/>
        <end position="53"/>
    </location>
</feature>
<feature type="compositionally biased region" description="Basic residues" evidence="2">
    <location>
        <begin position="1"/>
        <end position="13"/>
    </location>
</feature>
<accession>A0A067ML48</accession>
<feature type="region of interest" description="Disordered" evidence="2">
    <location>
        <begin position="806"/>
        <end position="826"/>
    </location>
</feature>
<reference evidence="5" key="1">
    <citation type="journal article" date="2014" name="Proc. Natl. Acad. Sci. U.S.A.">
        <title>Extensive sampling of basidiomycete genomes demonstrates inadequacy of the white-rot/brown-rot paradigm for wood decay fungi.</title>
        <authorList>
            <person name="Riley R."/>
            <person name="Salamov A.A."/>
            <person name="Brown D.W."/>
            <person name="Nagy L.G."/>
            <person name="Floudas D."/>
            <person name="Held B.W."/>
            <person name="Levasseur A."/>
            <person name="Lombard V."/>
            <person name="Morin E."/>
            <person name="Otillar R."/>
            <person name="Lindquist E.A."/>
            <person name="Sun H."/>
            <person name="LaButti K.M."/>
            <person name="Schmutz J."/>
            <person name="Jabbour D."/>
            <person name="Luo H."/>
            <person name="Baker S.E."/>
            <person name="Pisabarro A.G."/>
            <person name="Walton J.D."/>
            <person name="Blanchette R.A."/>
            <person name="Henrissat B."/>
            <person name="Martin F."/>
            <person name="Cullen D."/>
            <person name="Hibbett D.S."/>
            <person name="Grigoriev I.V."/>
        </authorList>
    </citation>
    <scope>NUCLEOTIDE SEQUENCE [LARGE SCALE GENOMIC DNA]</scope>
    <source>
        <strain evidence="5">FD-172 SS1</strain>
    </source>
</reference>
<feature type="compositionally biased region" description="Acidic residues" evidence="2">
    <location>
        <begin position="125"/>
        <end position="142"/>
    </location>
</feature>
<dbReference type="InterPro" id="IPR016024">
    <property type="entry name" value="ARM-type_fold"/>
</dbReference>
<dbReference type="HOGENOM" id="CLU_003417_0_0_1"/>
<protein>
    <recommendedName>
        <fullName evidence="3">CCAAT-binding factor domain-containing protein</fullName>
    </recommendedName>
</protein>
<dbReference type="FunCoup" id="A0A067ML48">
    <property type="interactions" value="650"/>
</dbReference>
<keyword evidence="5" id="KW-1185">Reference proteome</keyword>
<dbReference type="EMBL" id="KL198027">
    <property type="protein sequence ID" value="KDQ16483.1"/>
    <property type="molecule type" value="Genomic_DNA"/>
</dbReference>
<dbReference type="STRING" id="930990.A0A067ML48"/>
<evidence type="ECO:0000259" key="3">
    <source>
        <dbReference type="Pfam" id="PF03914"/>
    </source>
</evidence>
<evidence type="ECO:0000256" key="1">
    <source>
        <dbReference type="ARBA" id="ARBA00007797"/>
    </source>
</evidence>
<dbReference type="InterPro" id="IPR005612">
    <property type="entry name" value="CCAAT-binding_factor"/>
</dbReference>
<evidence type="ECO:0000313" key="5">
    <source>
        <dbReference type="Proteomes" id="UP000027195"/>
    </source>
</evidence>
<dbReference type="AlphaFoldDB" id="A0A067ML48"/>
<feature type="region of interest" description="Disordered" evidence="2">
    <location>
        <begin position="882"/>
        <end position="1064"/>
    </location>
</feature>
<feature type="region of interest" description="Disordered" evidence="2">
    <location>
        <begin position="702"/>
        <end position="741"/>
    </location>
</feature>
<dbReference type="SUPFAM" id="SSF48371">
    <property type="entry name" value="ARM repeat"/>
    <property type="match status" value="1"/>
</dbReference>
<proteinExistence type="inferred from homology"/>
<dbReference type="Pfam" id="PF03914">
    <property type="entry name" value="CBF"/>
    <property type="match status" value="1"/>
</dbReference>
<feature type="compositionally biased region" description="Acidic residues" evidence="2">
    <location>
        <begin position="1032"/>
        <end position="1043"/>
    </location>
</feature>
<dbReference type="InParanoid" id="A0A067ML48"/>
<feature type="compositionally biased region" description="Acidic residues" evidence="2">
    <location>
        <begin position="898"/>
        <end position="921"/>
    </location>
</feature>
<gene>
    <name evidence="4" type="ORF">BOTBODRAFT_156893</name>
</gene>
<feature type="region of interest" description="Disordered" evidence="2">
    <location>
        <begin position="1"/>
        <end position="99"/>
    </location>
</feature>
<evidence type="ECO:0000313" key="4">
    <source>
        <dbReference type="EMBL" id="KDQ16483.1"/>
    </source>
</evidence>
<dbReference type="InterPro" id="IPR040155">
    <property type="entry name" value="CEBPZ/Mak21-like"/>
</dbReference>
<dbReference type="OrthoDB" id="28947at2759"/>
<comment type="similarity">
    <text evidence="1">Belongs to the CBF/MAK21 family.</text>
</comment>
<feature type="compositionally biased region" description="Acidic residues" evidence="2">
    <location>
        <begin position="958"/>
        <end position="967"/>
    </location>
</feature>
<evidence type="ECO:0000256" key="2">
    <source>
        <dbReference type="SAM" id="MobiDB-lite"/>
    </source>
</evidence>
<feature type="compositionally biased region" description="Basic residues" evidence="2">
    <location>
        <begin position="517"/>
        <end position="536"/>
    </location>
</feature>
<organism evidence="4 5">
    <name type="scientific">Botryobasidium botryosum (strain FD-172 SS1)</name>
    <dbReference type="NCBI Taxonomy" id="930990"/>
    <lineage>
        <taxon>Eukaryota</taxon>
        <taxon>Fungi</taxon>
        <taxon>Dikarya</taxon>
        <taxon>Basidiomycota</taxon>
        <taxon>Agaricomycotina</taxon>
        <taxon>Agaricomycetes</taxon>
        <taxon>Cantharellales</taxon>
        <taxon>Botryobasidiaceae</taxon>
        <taxon>Botryobasidium</taxon>
    </lineage>
</organism>
<sequence>MAPSSSHKKKKVASSKAQNVDAARSRDKKPRAKAQSQLEQSRASRESGQQTNKAEGEKDDHLLQIIRALGGDDEDYNLVKDLDSDDVGDEDATSVDPKLSKDIASFIKSLKFSNLENVTVVDVPFGDEESSEEESQSSEEDASPPQKEQATKNGENARASVAPLKAQAGKPRIEASGRWYDMVPALPPKESLSPASPEFLAHQMSRASDLHANLPAPPTQSSSDNQFLSQILTSGTLSDRLSALTLMAQSSPIHNTRALESLKTMASKKGREESLKAVRAIVDWWVGGGAPSRKLKYFADQPLTHPNVTETHLVYWYFEDWLKKYFFSILQILETLSVDLLPYVRTQAMSFIFQLLKEKPEQEHNLLRLLVNKLGDSEKPVASKASYHLLQLLQAHPAMKFIVVREISALILRPASANSASTSAATSASHTAGGDGTLSATQLHARYYGVITFNQTTLVAADQDVAAHLVDLYFQLFRDILNMGDKSDEQAAEAGEEGKEGKGAAGKGKDHKGDRAYRRKEKARAKGKEKHGKGKGKQPEGDNGFTEVEDADSKMISALLTGVNRAFPFAKMEDAIFDRHIDTLFRITHRATFNVSIQALMLIQQVVASKKTVSDRFYRALYESLIDPRLANSSKQAMYLNLLFKAVKADPSQQRVAAFVKRILQGLEMHQPAFICGTLYLLGELVKFAPLVQRMLNETESELRGAAEGGKKKEKEKGDEKRKGQDEATETDLKYDPRKRDPQYAHAETSCLWELMPYLNHFHPSVSLHARQLLTNVPVTANADLALNTLSHFLDRFVYKNPKKNAKARGASSMQPAAAGPDDGTGMVRLIKGSGGAGVGAKGNGTMNDEAFWKKKVEEVPVDQLFFHKFFSNKLDKQKARTAKAEKRKAKQGKQDGSDDEDGEGGSGEDGDEGDHSEEESETKGSDLGEADEDEEDSDKEEAEIWKAMQASLPGPDLESDVDDSDDIPSGLDDISDSDESGEDEGSDDDAEEDIASAADDDSEGDDTELMDMDDMGMDDDDEDIAGLIAGEDSDAEESEAEVELGKRKKGENEGKRKRRKMGNLPTFASYEDYAKMIEDGPEDNIGRSL</sequence>
<feature type="compositionally biased region" description="Acidic residues" evidence="2">
    <location>
        <begin position="929"/>
        <end position="942"/>
    </location>
</feature>
<dbReference type="Proteomes" id="UP000027195">
    <property type="component" value="Unassembled WGS sequence"/>
</dbReference>
<feature type="region of interest" description="Disordered" evidence="2">
    <location>
        <begin position="118"/>
        <end position="172"/>
    </location>
</feature>
<feature type="compositionally biased region" description="Acidic residues" evidence="2">
    <location>
        <begin position="974"/>
        <end position="1025"/>
    </location>
</feature>
<dbReference type="PANTHER" id="PTHR12048:SF0">
    <property type="entry name" value="CCAAT_ENHANCER-BINDING PROTEIN ZETA"/>
    <property type="match status" value="1"/>
</dbReference>